<feature type="region of interest" description="Disordered" evidence="3">
    <location>
        <begin position="314"/>
        <end position="545"/>
    </location>
</feature>
<name>A0AAE1B8Y4_9GAST</name>
<accession>A0AAE1B8Y4</accession>
<keyword evidence="6" id="KW-1185">Reference proteome</keyword>
<feature type="region of interest" description="Disordered" evidence="3">
    <location>
        <begin position="158"/>
        <end position="196"/>
    </location>
</feature>
<feature type="domain" description="SH3" evidence="4">
    <location>
        <begin position="4"/>
        <end position="63"/>
    </location>
</feature>
<dbReference type="SUPFAM" id="SSF50044">
    <property type="entry name" value="SH3-domain"/>
    <property type="match status" value="3"/>
</dbReference>
<feature type="compositionally biased region" description="Low complexity" evidence="3">
    <location>
        <begin position="494"/>
        <end position="508"/>
    </location>
</feature>
<dbReference type="PANTHER" id="PTHR14167">
    <property type="entry name" value="SH3 DOMAIN-CONTAINING"/>
    <property type="match status" value="1"/>
</dbReference>
<evidence type="ECO:0000256" key="2">
    <source>
        <dbReference type="PROSITE-ProRule" id="PRU00192"/>
    </source>
</evidence>
<dbReference type="GO" id="GO:0007015">
    <property type="term" value="P:actin filament organization"/>
    <property type="evidence" value="ECO:0007669"/>
    <property type="project" value="TreeGrafter"/>
</dbReference>
<dbReference type="PANTHER" id="PTHR14167:SF92">
    <property type="entry name" value="CIN85 AND CD2AP RELATED, ISOFORM J"/>
    <property type="match status" value="1"/>
</dbReference>
<gene>
    <name evidence="5" type="ORF">RRG08_033894</name>
</gene>
<dbReference type="InterPro" id="IPR001452">
    <property type="entry name" value="SH3_domain"/>
</dbReference>
<dbReference type="Proteomes" id="UP001283361">
    <property type="component" value="Unassembled WGS sequence"/>
</dbReference>
<feature type="compositionally biased region" description="Basic and acidic residues" evidence="3">
    <location>
        <begin position="445"/>
        <end position="474"/>
    </location>
</feature>
<evidence type="ECO:0000259" key="4">
    <source>
        <dbReference type="PROSITE" id="PS50002"/>
    </source>
</evidence>
<feature type="domain" description="SH3" evidence="4">
    <location>
        <begin position="256"/>
        <end position="317"/>
    </location>
</feature>
<feature type="compositionally biased region" description="Basic and acidic residues" evidence="3">
    <location>
        <begin position="181"/>
        <end position="191"/>
    </location>
</feature>
<sequence>MVFKIKVEAVVEYEYKAEQEDELTLKVGDIITGVLTADGGWWEGELNGKKGMFPENFVKLIKRRDVADKKDQKRAATQRKSVRVLAEQFKSDGIPMGAPPKKKEKKKMCKVLFDYKKENDDELDLGVGDLVEFHKEVEEGWWEGTLNGKHGVFPSNFVEMTEDSTGSPDESTPVPAAASAPEDKNKTDETKSSNTEFQAIKGKKVVGVGLGNIFGSGPIKLRPTGDRGVKNQDISKTAKTNEPESAPEVTKREKQNTPERAIVRFSYTAEQPDELSLVEGQLVRVIEKTLEDDGWWKGEVNGKVGVFPDNFVELLPPEEPNRPKKPPPPTAASKLNLHSKLPTGDSVDDSKKPDSAAPAVGKKPQPPPPIGKKPGSVKPEPSKPAMIKSTSKDNNAEDRSNSEDGTHFNDIEASSQKLTHLTANRAKGPKKRPPSTVLTLNKNQIKQEDMDKDGDSVDEAKPISHQVPERHEKPQLVPPPKDNKHPPSEPEPPSLSHHQQPPHTVHTTSAVHRDVHHSGGSAPPRPPEPVTAPSQSTSSGNVQTNKLIEQLKQEIAELRANSVSKTAFNELKADYERLKCDFETMRAANSKKFRDLINEVDEEKKLRLTTQVEIERVKKFMAETNV</sequence>
<dbReference type="PRINTS" id="PR00452">
    <property type="entry name" value="SH3DOMAIN"/>
</dbReference>
<feature type="compositionally biased region" description="Polar residues" evidence="3">
    <location>
        <begin position="412"/>
        <end position="422"/>
    </location>
</feature>
<organism evidence="5 6">
    <name type="scientific">Elysia crispata</name>
    <name type="common">lettuce slug</name>
    <dbReference type="NCBI Taxonomy" id="231223"/>
    <lineage>
        <taxon>Eukaryota</taxon>
        <taxon>Metazoa</taxon>
        <taxon>Spiralia</taxon>
        <taxon>Lophotrochozoa</taxon>
        <taxon>Mollusca</taxon>
        <taxon>Gastropoda</taxon>
        <taxon>Heterobranchia</taxon>
        <taxon>Euthyneura</taxon>
        <taxon>Panpulmonata</taxon>
        <taxon>Sacoglossa</taxon>
        <taxon>Placobranchoidea</taxon>
        <taxon>Plakobranchidae</taxon>
        <taxon>Elysia</taxon>
    </lineage>
</organism>
<feature type="domain" description="SH3" evidence="4">
    <location>
        <begin position="104"/>
        <end position="163"/>
    </location>
</feature>
<dbReference type="AlphaFoldDB" id="A0AAE1B8Y4"/>
<reference evidence="5" key="1">
    <citation type="journal article" date="2023" name="G3 (Bethesda)">
        <title>A reference genome for the long-term kleptoplast-retaining sea slug Elysia crispata morphotype clarki.</title>
        <authorList>
            <person name="Eastman K.E."/>
            <person name="Pendleton A.L."/>
            <person name="Shaikh M.A."/>
            <person name="Suttiyut T."/>
            <person name="Ogas R."/>
            <person name="Tomko P."/>
            <person name="Gavelis G."/>
            <person name="Widhalm J.R."/>
            <person name="Wisecaver J.H."/>
        </authorList>
    </citation>
    <scope>NUCLEOTIDE SEQUENCE</scope>
    <source>
        <strain evidence="5">ECLA1</strain>
    </source>
</reference>
<feature type="compositionally biased region" description="Basic and acidic residues" evidence="3">
    <location>
        <begin position="390"/>
        <end position="410"/>
    </location>
</feature>
<evidence type="ECO:0000256" key="1">
    <source>
        <dbReference type="ARBA" id="ARBA00022443"/>
    </source>
</evidence>
<comment type="caution">
    <text evidence="5">The sequence shown here is derived from an EMBL/GenBank/DDBJ whole genome shotgun (WGS) entry which is preliminary data.</text>
</comment>
<feature type="compositionally biased region" description="Polar residues" evidence="3">
    <location>
        <begin position="534"/>
        <end position="545"/>
    </location>
</feature>
<evidence type="ECO:0000256" key="3">
    <source>
        <dbReference type="SAM" id="MobiDB-lite"/>
    </source>
</evidence>
<dbReference type="FunFam" id="2.30.30.40:FF:000072">
    <property type="entry name" value="Unconventional Myosin IB"/>
    <property type="match status" value="2"/>
</dbReference>
<dbReference type="Gene3D" id="2.30.30.40">
    <property type="entry name" value="SH3 Domains"/>
    <property type="match status" value="3"/>
</dbReference>
<dbReference type="SMART" id="SM00326">
    <property type="entry name" value="SH3"/>
    <property type="match status" value="3"/>
</dbReference>
<feature type="region of interest" description="Disordered" evidence="3">
    <location>
        <begin position="217"/>
        <end position="257"/>
    </location>
</feature>
<dbReference type="PRINTS" id="PR00499">
    <property type="entry name" value="P67PHOX"/>
</dbReference>
<dbReference type="PROSITE" id="PS50002">
    <property type="entry name" value="SH3"/>
    <property type="match status" value="3"/>
</dbReference>
<protein>
    <recommendedName>
        <fullName evidence="4">SH3 domain-containing protein</fullName>
    </recommendedName>
</protein>
<dbReference type="InterPro" id="IPR050384">
    <property type="entry name" value="Endophilin_SH3RF"/>
</dbReference>
<dbReference type="CDD" id="cd11873">
    <property type="entry name" value="SH3_CD2AP-like_1"/>
    <property type="match status" value="1"/>
</dbReference>
<keyword evidence="1 2" id="KW-0728">SH3 domain</keyword>
<dbReference type="InterPro" id="IPR036028">
    <property type="entry name" value="SH3-like_dom_sf"/>
</dbReference>
<evidence type="ECO:0000313" key="6">
    <source>
        <dbReference type="Proteomes" id="UP001283361"/>
    </source>
</evidence>
<dbReference type="EMBL" id="JAWDGP010000286">
    <property type="protein sequence ID" value="KAK3801708.1"/>
    <property type="molecule type" value="Genomic_DNA"/>
</dbReference>
<proteinExistence type="predicted"/>
<evidence type="ECO:0000313" key="5">
    <source>
        <dbReference type="EMBL" id="KAK3801708.1"/>
    </source>
</evidence>
<dbReference type="Pfam" id="PF14604">
    <property type="entry name" value="SH3_9"/>
    <property type="match status" value="3"/>
</dbReference>
<dbReference type="GO" id="GO:0016477">
    <property type="term" value="P:cell migration"/>
    <property type="evidence" value="ECO:0007669"/>
    <property type="project" value="TreeGrafter"/>
</dbReference>